<protein>
    <submittedName>
        <fullName evidence="1">Glycosyltransferase</fullName>
    </submittedName>
</protein>
<gene>
    <name evidence="1" type="ORF">ACFQ2I_02765</name>
</gene>
<evidence type="ECO:0000313" key="1">
    <source>
        <dbReference type="EMBL" id="MFD0958299.1"/>
    </source>
</evidence>
<dbReference type="Pfam" id="PF13692">
    <property type="entry name" value="Glyco_trans_1_4"/>
    <property type="match status" value="1"/>
</dbReference>
<dbReference type="SUPFAM" id="SSF53756">
    <property type="entry name" value="UDP-Glycosyltransferase/glycogen phosphorylase"/>
    <property type="match status" value="1"/>
</dbReference>
<dbReference type="EMBL" id="JBHTJZ010000005">
    <property type="protein sequence ID" value="MFD0958299.1"/>
    <property type="molecule type" value="Genomic_DNA"/>
</dbReference>
<comment type="caution">
    <text evidence="1">The sequence shown here is derived from an EMBL/GenBank/DDBJ whole genome shotgun (WGS) entry which is preliminary data.</text>
</comment>
<evidence type="ECO:0000313" key="2">
    <source>
        <dbReference type="Proteomes" id="UP001596989"/>
    </source>
</evidence>
<reference evidence="2" key="1">
    <citation type="journal article" date="2019" name="Int. J. Syst. Evol. Microbiol.">
        <title>The Global Catalogue of Microorganisms (GCM) 10K type strain sequencing project: providing services to taxonomists for standard genome sequencing and annotation.</title>
        <authorList>
            <consortium name="The Broad Institute Genomics Platform"/>
            <consortium name="The Broad Institute Genome Sequencing Center for Infectious Disease"/>
            <person name="Wu L."/>
            <person name="Ma J."/>
        </authorList>
    </citation>
    <scope>NUCLEOTIDE SEQUENCE [LARGE SCALE GENOMIC DNA]</scope>
    <source>
        <strain evidence="2">CCUG 59129</strain>
    </source>
</reference>
<keyword evidence="2" id="KW-1185">Reference proteome</keyword>
<sequence length="366" mass="41339">MADPTPIPPSESFKQYDVIIASDFTLPGGTTASNVEEVKAQLGAGLTTGLVPLYFNPRAKDVMHPAILSLIDGRRVALLRPGDQASCEAMIIRHPRILQVKQEVPFITAGRIHLIVNQTPKRSYGKGGETVYEIGSCDRRVQDYFHQKPLWHPIGPGIRDTLLKNHANALTNIQLSPSDWLNIIDTSQWRRSGRPAPHNKIRIGRHARDRFEKWPANKRELLTVYPDSPEYEIRILGGADIPRHMLGRLPANWIVTPYGAQSPRAFLQELDVFVYYIHPHCVEGFGRVIFEAMASGVPVVVPDDYQSLFGEAAIYAKPDEVREAVHRLMEDDVYYKRQVDTALAYVERKFGYSAHVERLAMTKERA</sequence>
<dbReference type="RefSeq" id="WP_377562032.1">
    <property type="nucleotide sequence ID" value="NZ_JBHTJZ010000005.1"/>
</dbReference>
<dbReference type="Proteomes" id="UP001596989">
    <property type="component" value="Unassembled WGS sequence"/>
</dbReference>
<organism evidence="1 2">
    <name type="scientific">Paenibacillus chungangensis</name>
    <dbReference type="NCBI Taxonomy" id="696535"/>
    <lineage>
        <taxon>Bacteria</taxon>
        <taxon>Bacillati</taxon>
        <taxon>Bacillota</taxon>
        <taxon>Bacilli</taxon>
        <taxon>Bacillales</taxon>
        <taxon>Paenibacillaceae</taxon>
        <taxon>Paenibacillus</taxon>
    </lineage>
</organism>
<name>A0ABW3HLA2_9BACL</name>
<proteinExistence type="predicted"/>
<dbReference type="Gene3D" id="3.40.50.2000">
    <property type="entry name" value="Glycogen Phosphorylase B"/>
    <property type="match status" value="1"/>
</dbReference>
<accession>A0ABW3HLA2</accession>